<dbReference type="SUPFAM" id="SSF53955">
    <property type="entry name" value="Lysozyme-like"/>
    <property type="match status" value="1"/>
</dbReference>
<evidence type="ECO:0000313" key="3">
    <source>
        <dbReference type="EMBL" id="STY82908.1"/>
    </source>
</evidence>
<organism evidence="3 5">
    <name type="scientific">Legionella quateirensis</name>
    <dbReference type="NCBI Taxonomy" id="45072"/>
    <lineage>
        <taxon>Bacteria</taxon>
        <taxon>Pseudomonadati</taxon>
        <taxon>Pseudomonadota</taxon>
        <taxon>Gammaproteobacteria</taxon>
        <taxon>Legionellales</taxon>
        <taxon>Legionellaceae</taxon>
        <taxon>Legionella</taxon>
    </lineage>
</organism>
<dbReference type="EMBL" id="LNYR01000043">
    <property type="protein sequence ID" value="KTD44116.1"/>
    <property type="molecule type" value="Genomic_DNA"/>
</dbReference>
<reference evidence="3 5" key="2">
    <citation type="submission" date="2018-06" db="EMBL/GenBank/DDBJ databases">
        <authorList>
            <consortium name="Pathogen Informatics"/>
            <person name="Doyle S."/>
        </authorList>
    </citation>
    <scope>NUCLEOTIDE SEQUENCE [LARGE SCALE GENOMIC DNA]</scope>
    <source>
        <strain evidence="3 5">NCTC12376</strain>
    </source>
</reference>
<dbReference type="Pfam" id="PF01464">
    <property type="entry name" value="SLT"/>
    <property type="match status" value="1"/>
</dbReference>
<dbReference type="Proteomes" id="UP000054639">
    <property type="component" value="Unassembled WGS sequence"/>
</dbReference>
<dbReference type="STRING" id="45072.Lqua_2936"/>
<dbReference type="InterPro" id="IPR008258">
    <property type="entry name" value="Transglycosylase_SLT_dom_1"/>
</dbReference>
<accession>A0A378P8G7</accession>
<dbReference type="AlphaFoldDB" id="A0A378P8G7"/>
<dbReference type="CDD" id="cd13400">
    <property type="entry name" value="LT_IagB-like"/>
    <property type="match status" value="1"/>
</dbReference>
<evidence type="ECO:0000313" key="4">
    <source>
        <dbReference type="Proteomes" id="UP000054639"/>
    </source>
</evidence>
<protein>
    <submittedName>
        <fullName evidence="3">Protein ipgF</fullName>
    </submittedName>
    <submittedName>
        <fullName evidence="2">Transglycosylase SLT domain protein</fullName>
    </submittedName>
</protein>
<name>A0A378P8G7_9GAMM</name>
<dbReference type="RefSeq" id="WP_058475065.1">
    <property type="nucleotide sequence ID" value="NZ_CAAAIL010000017.1"/>
</dbReference>
<reference evidence="2 4" key="1">
    <citation type="submission" date="2015-11" db="EMBL/GenBank/DDBJ databases">
        <title>Genomic analysis of 38 Legionella species identifies large and diverse effector repertoires.</title>
        <authorList>
            <person name="Burstein D."/>
            <person name="Amaro F."/>
            <person name="Zusman T."/>
            <person name="Lifshitz Z."/>
            <person name="Cohen O."/>
            <person name="Gilbert J.A."/>
            <person name="Pupko T."/>
            <person name="Shuman H.A."/>
            <person name="Segal G."/>
        </authorList>
    </citation>
    <scope>NUCLEOTIDE SEQUENCE [LARGE SCALE GENOMIC DNA]</scope>
    <source>
        <strain evidence="2 4">ATCC 49507</strain>
    </source>
</reference>
<keyword evidence="4" id="KW-1185">Reference proteome</keyword>
<dbReference type="Proteomes" id="UP000254230">
    <property type="component" value="Unassembled WGS sequence"/>
</dbReference>
<dbReference type="Gene3D" id="1.10.530.10">
    <property type="match status" value="1"/>
</dbReference>
<dbReference type="InterPro" id="IPR023346">
    <property type="entry name" value="Lysozyme-like_dom_sf"/>
</dbReference>
<gene>
    <name evidence="2" type="ORF">Lqua_2936</name>
    <name evidence="3" type="ORF">NCTC12376_03373</name>
</gene>
<dbReference type="OrthoDB" id="9808681at2"/>
<feature type="domain" description="Transglycosylase SLT" evidence="1">
    <location>
        <begin position="16"/>
        <end position="113"/>
    </location>
</feature>
<dbReference type="EMBL" id="UGOW01000002">
    <property type="protein sequence ID" value="STY82908.1"/>
    <property type="molecule type" value="Genomic_DNA"/>
</dbReference>
<evidence type="ECO:0000259" key="1">
    <source>
        <dbReference type="Pfam" id="PF01464"/>
    </source>
</evidence>
<dbReference type="NCBIfam" id="NF010463">
    <property type="entry name" value="PRK13888.1"/>
    <property type="match status" value="1"/>
</dbReference>
<evidence type="ECO:0000313" key="2">
    <source>
        <dbReference type="EMBL" id="KTD44116.1"/>
    </source>
</evidence>
<sequence length="199" mass="22422">MIAIDLPPQIEERVVCSIMAAVKYEVPANIVLAVAEKEGGTPKQWVKNSNGTFDVGSMQFNTTYLKDLKKYGITADDVAQPGCYSFDLAAWRLRGHLRHDSQDLWTRAANYHSRTPKYNQIYREDLIKKAAKWGQWLEVRFPTYGVTQPGSAPLRAIHTSIAVPQPLNKPTKSETVYVNRNALKALDAFYTSNPMRGFS</sequence>
<evidence type="ECO:0000313" key="5">
    <source>
        <dbReference type="Proteomes" id="UP000254230"/>
    </source>
</evidence>
<proteinExistence type="predicted"/>